<evidence type="ECO:0000256" key="1">
    <source>
        <dbReference type="SAM" id="MobiDB-lite"/>
    </source>
</evidence>
<proteinExistence type="predicted"/>
<name>A0ABD3F3R4_9STRA</name>
<gene>
    <name evidence="2" type="ORF">V7S43_014392</name>
</gene>
<organism evidence="2 3">
    <name type="scientific">Phytophthora oleae</name>
    <dbReference type="NCBI Taxonomy" id="2107226"/>
    <lineage>
        <taxon>Eukaryota</taxon>
        <taxon>Sar</taxon>
        <taxon>Stramenopiles</taxon>
        <taxon>Oomycota</taxon>
        <taxon>Peronosporomycetes</taxon>
        <taxon>Peronosporales</taxon>
        <taxon>Peronosporaceae</taxon>
        <taxon>Phytophthora</taxon>
    </lineage>
</organism>
<protein>
    <submittedName>
        <fullName evidence="2">Uncharacterized protein</fullName>
    </submittedName>
</protein>
<evidence type="ECO:0000313" key="2">
    <source>
        <dbReference type="EMBL" id="KAL3660637.1"/>
    </source>
</evidence>
<feature type="compositionally biased region" description="Polar residues" evidence="1">
    <location>
        <begin position="139"/>
        <end position="156"/>
    </location>
</feature>
<dbReference type="AlphaFoldDB" id="A0ABD3F3R4"/>
<accession>A0ABD3F3R4</accession>
<reference evidence="2 3" key="1">
    <citation type="submission" date="2024-09" db="EMBL/GenBank/DDBJ databases">
        <title>Genome sequencing and assembly of Phytophthora oleae, isolate VK10A, causative agent of rot of olive drupes.</title>
        <authorList>
            <person name="Conti Taguali S."/>
            <person name="Riolo M."/>
            <person name="La Spada F."/>
            <person name="Cacciola S.O."/>
            <person name="Dionisio G."/>
        </authorList>
    </citation>
    <scope>NUCLEOTIDE SEQUENCE [LARGE SCALE GENOMIC DNA]</scope>
    <source>
        <strain evidence="2 3">VK10A</strain>
    </source>
</reference>
<evidence type="ECO:0000313" key="3">
    <source>
        <dbReference type="Proteomes" id="UP001632037"/>
    </source>
</evidence>
<sequence length="184" mass="20852">MVGDFTEGQARKARKMHQIRSGVVREMFDFYKSYNVLYERVFLRDDVLDEDYPDDFVDRYFFEHVEDNGNAYNDSMDVEQKHIRGHADVGCVEGDEDEESILERHISLMDDASPVMASAHPLTREPSPECKGAQRVGSAPQTVHKSGNHGTQSNHRTFSDDEYLTTGGSPSEECISEGPRPLHP</sequence>
<keyword evidence="3" id="KW-1185">Reference proteome</keyword>
<dbReference type="EMBL" id="JBIMZQ010000040">
    <property type="protein sequence ID" value="KAL3660637.1"/>
    <property type="molecule type" value="Genomic_DNA"/>
</dbReference>
<feature type="region of interest" description="Disordered" evidence="1">
    <location>
        <begin position="118"/>
        <end position="184"/>
    </location>
</feature>
<dbReference type="Proteomes" id="UP001632037">
    <property type="component" value="Unassembled WGS sequence"/>
</dbReference>
<comment type="caution">
    <text evidence="2">The sequence shown here is derived from an EMBL/GenBank/DDBJ whole genome shotgun (WGS) entry which is preliminary data.</text>
</comment>